<dbReference type="SUPFAM" id="SSF57783">
    <property type="entry name" value="Zinc beta-ribbon"/>
    <property type="match status" value="1"/>
</dbReference>
<evidence type="ECO:0000256" key="12">
    <source>
        <dbReference type="ARBA" id="ARBA00023163"/>
    </source>
</evidence>
<evidence type="ECO:0000256" key="11">
    <source>
        <dbReference type="ARBA" id="ARBA00023125"/>
    </source>
</evidence>
<dbReference type="InterPro" id="IPR034151">
    <property type="entry name" value="TOPRIM_DnaG_bac"/>
</dbReference>
<dbReference type="InterPro" id="IPR006295">
    <property type="entry name" value="DNA_primase_DnaG"/>
</dbReference>
<dbReference type="AlphaFoldDB" id="A0A6J6GA00"/>
<dbReference type="Gene3D" id="3.40.1360.10">
    <property type="match status" value="1"/>
</dbReference>
<accession>A0A6J6GA00</accession>
<keyword evidence="7" id="KW-0479">Metal-binding</keyword>
<keyword evidence="3" id="KW-0639">Primosome</keyword>
<dbReference type="NCBIfam" id="TIGR01391">
    <property type="entry name" value="dnaG"/>
    <property type="match status" value="1"/>
</dbReference>
<dbReference type="GO" id="GO:0006269">
    <property type="term" value="P:DNA replication, synthesis of primer"/>
    <property type="evidence" value="ECO:0007669"/>
    <property type="project" value="UniProtKB-KW"/>
</dbReference>
<protein>
    <submittedName>
        <fullName evidence="14">Unannotated protein</fullName>
    </submittedName>
</protein>
<dbReference type="GO" id="GO:0000428">
    <property type="term" value="C:DNA-directed RNA polymerase complex"/>
    <property type="evidence" value="ECO:0007669"/>
    <property type="project" value="UniProtKB-KW"/>
</dbReference>
<evidence type="ECO:0000256" key="2">
    <source>
        <dbReference type="ARBA" id="ARBA00022478"/>
    </source>
</evidence>
<dbReference type="SMART" id="SM00493">
    <property type="entry name" value="TOPRIM"/>
    <property type="match status" value="1"/>
</dbReference>
<evidence type="ECO:0000256" key="4">
    <source>
        <dbReference type="ARBA" id="ARBA00022679"/>
    </source>
</evidence>
<evidence type="ECO:0000256" key="1">
    <source>
        <dbReference type="ARBA" id="ARBA00001947"/>
    </source>
</evidence>
<dbReference type="FunFam" id="3.90.580.10:FF:000001">
    <property type="entry name" value="DNA primase"/>
    <property type="match status" value="1"/>
</dbReference>
<keyword evidence="12" id="KW-0804">Transcription</keyword>
<evidence type="ECO:0000256" key="10">
    <source>
        <dbReference type="ARBA" id="ARBA00022842"/>
    </source>
</evidence>
<organism evidence="14">
    <name type="scientific">freshwater metagenome</name>
    <dbReference type="NCBI Taxonomy" id="449393"/>
    <lineage>
        <taxon>unclassified sequences</taxon>
        <taxon>metagenomes</taxon>
        <taxon>ecological metagenomes</taxon>
    </lineage>
</organism>
<dbReference type="InterPro" id="IPR002694">
    <property type="entry name" value="Znf_CHC2"/>
</dbReference>
<dbReference type="PANTHER" id="PTHR30313:SF2">
    <property type="entry name" value="DNA PRIMASE"/>
    <property type="match status" value="1"/>
</dbReference>
<evidence type="ECO:0000256" key="9">
    <source>
        <dbReference type="ARBA" id="ARBA00022833"/>
    </source>
</evidence>
<dbReference type="GO" id="GO:0003899">
    <property type="term" value="F:DNA-directed RNA polymerase activity"/>
    <property type="evidence" value="ECO:0007669"/>
    <property type="project" value="InterPro"/>
</dbReference>
<dbReference type="Pfam" id="PF08275">
    <property type="entry name" value="DNAG_N"/>
    <property type="match status" value="1"/>
</dbReference>
<dbReference type="InterPro" id="IPR019475">
    <property type="entry name" value="DNA_primase_DnaB-bd"/>
</dbReference>
<dbReference type="InterPro" id="IPR050219">
    <property type="entry name" value="DnaG_primase"/>
</dbReference>
<name>A0A6J6GA00_9ZZZZ</name>
<dbReference type="GO" id="GO:0005737">
    <property type="term" value="C:cytoplasm"/>
    <property type="evidence" value="ECO:0007669"/>
    <property type="project" value="TreeGrafter"/>
</dbReference>
<dbReference type="Gene3D" id="3.90.580.10">
    <property type="entry name" value="Zinc finger, CHC2-type domain"/>
    <property type="match status" value="1"/>
</dbReference>
<dbReference type="EMBL" id="CAEZUK010000066">
    <property type="protein sequence ID" value="CAB4598046.1"/>
    <property type="molecule type" value="Genomic_DNA"/>
</dbReference>
<comment type="cofactor">
    <cofactor evidence="1">
        <name>Zn(2+)</name>
        <dbReference type="ChEBI" id="CHEBI:29105"/>
    </cofactor>
</comment>
<dbReference type="HAMAP" id="MF_00974">
    <property type="entry name" value="DNA_primase_DnaG"/>
    <property type="match status" value="1"/>
</dbReference>
<reference evidence="14" key="1">
    <citation type="submission" date="2020-05" db="EMBL/GenBank/DDBJ databases">
        <authorList>
            <person name="Chiriac C."/>
            <person name="Salcher M."/>
            <person name="Ghai R."/>
            <person name="Kavagutti S V."/>
        </authorList>
    </citation>
    <scope>NUCLEOTIDE SEQUENCE</scope>
</reference>
<dbReference type="PROSITE" id="PS50880">
    <property type="entry name" value="TOPRIM"/>
    <property type="match status" value="1"/>
</dbReference>
<dbReference type="Pfam" id="PF01807">
    <property type="entry name" value="Zn_ribbon_DnaG"/>
    <property type="match status" value="1"/>
</dbReference>
<dbReference type="InterPro" id="IPR037068">
    <property type="entry name" value="DNA_primase_core_N_sf"/>
</dbReference>
<keyword evidence="2" id="KW-0240">DNA-directed RNA polymerase</keyword>
<dbReference type="Pfam" id="PF13155">
    <property type="entry name" value="Toprim_2"/>
    <property type="match status" value="1"/>
</dbReference>
<keyword evidence="11" id="KW-0238">DNA-binding</keyword>
<dbReference type="SMART" id="SM00400">
    <property type="entry name" value="ZnF_CHCC"/>
    <property type="match status" value="1"/>
</dbReference>
<evidence type="ECO:0000256" key="7">
    <source>
        <dbReference type="ARBA" id="ARBA00022723"/>
    </source>
</evidence>
<keyword evidence="8" id="KW-0863">Zinc-finger</keyword>
<keyword evidence="6" id="KW-0235">DNA replication</keyword>
<evidence type="ECO:0000313" key="14">
    <source>
        <dbReference type="EMBL" id="CAB4598046.1"/>
    </source>
</evidence>
<evidence type="ECO:0000256" key="6">
    <source>
        <dbReference type="ARBA" id="ARBA00022705"/>
    </source>
</evidence>
<proteinExistence type="inferred from homology"/>
<evidence type="ECO:0000259" key="13">
    <source>
        <dbReference type="PROSITE" id="PS50880"/>
    </source>
</evidence>
<dbReference type="InterPro" id="IPR013264">
    <property type="entry name" value="DNAG_N"/>
</dbReference>
<evidence type="ECO:0000256" key="5">
    <source>
        <dbReference type="ARBA" id="ARBA00022695"/>
    </source>
</evidence>
<dbReference type="InterPro" id="IPR036977">
    <property type="entry name" value="DNA_primase_Znf_CHC2"/>
</dbReference>
<dbReference type="PIRSF" id="PIRSF002811">
    <property type="entry name" value="DnaG"/>
    <property type="match status" value="1"/>
</dbReference>
<keyword evidence="4" id="KW-0808">Transferase</keyword>
<evidence type="ECO:0000256" key="8">
    <source>
        <dbReference type="ARBA" id="ARBA00022771"/>
    </source>
</evidence>
<dbReference type="InterPro" id="IPR030846">
    <property type="entry name" value="DnaG_bac"/>
</dbReference>
<gene>
    <name evidence="14" type="ORF">UFOPK1820_00541</name>
</gene>
<keyword evidence="10" id="KW-0460">Magnesium</keyword>
<dbReference type="Gene3D" id="3.90.980.10">
    <property type="entry name" value="DNA primase, catalytic core, N-terminal domain"/>
    <property type="match status" value="1"/>
</dbReference>
<keyword evidence="9" id="KW-0862">Zinc</keyword>
<dbReference type="GO" id="GO:0008270">
    <property type="term" value="F:zinc ion binding"/>
    <property type="evidence" value="ECO:0007669"/>
    <property type="project" value="UniProtKB-KW"/>
</dbReference>
<dbReference type="SUPFAM" id="SSF56731">
    <property type="entry name" value="DNA primase core"/>
    <property type="match status" value="1"/>
</dbReference>
<dbReference type="CDD" id="cd03364">
    <property type="entry name" value="TOPRIM_DnaG_primases"/>
    <property type="match status" value="1"/>
</dbReference>
<dbReference type="GO" id="GO:1990077">
    <property type="term" value="C:primosome complex"/>
    <property type="evidence" value="ECO:0007669"/>
    <property type="project" value="UniProtKB-KW"/>
</dbReference>
<keyword evidence="5" id="KW-0548">Nucleotidyltransferase</keyword>
<sequence length="590" mass="65170">MGFVEEDIERVRAATSIVEVIQGYVALRKAGRNWVGLCPFHAEKSGSFNVREETSRYKCFGCQAAGDVFTFVQEIEHIDFPASVEKLAARSNITLTYTTGGEGQDRSRRKQLLGAMESAVEWYHQRLLKSSDARSAREYLRDRGLAGDVARQFRLGYAPDEWDALSSYLTEQGFKADVLSDVGLAFTNKSNRLQDSFRARIMFPIFSDNGDAVAFGGRILPGSTDPAKYKNSAETKIYFKSKTLYGMNWAKSDVVKDDQVIVCEGYTDVIGFHRSGVPRAVATCGTSLTEEHVRMMKRFATKVVLAFDADKAGQGAAEKFYAWEEKYQVRVSVARFPDGKDPGDLASSDPEALALAIKDAVPFLRFRLDRVIAAQPQRTPEDRARLASLAMQVINEHPDVNVRKLYAGEVATIVGLPVADLTRLAERRSTQPVVAAPAPRASGDSDSAEFIAIALLLQTWDAIAPWLIEDLFYSEIPRRAFLNLARAAEIEQGSLLNNALATADPEVRELLERAAVADIDIDPPSVAFSLIAVGVRRTLSQRTGIVDPAEILEDRSARLELEKLDDPKTGFVTAESLLRWLGIRGTTTRG</sequence>
<dbReference type="Pfam" id="PF10410">
    <property type="entry name" value="DnaB_bind"/>
    <property type="match status" value="1"/>
</dbReference>
<dbReference type="GO" id="GO:0003677">
    <property type="term" value="F:DNA binding"/>
    <property type="evidence" value="ECO:0007669"/>
    <property type="project" value="UniProtKB-KW"/>
</dbReference>
<dbReference type="InterPro" id="IPR006171">
    <property type="entry name" value="TOPRIM_dom"/>
</dbReference>
<evidence type="ECO:0000256" key="3">
    <source>
        <dbReference type="ARBA" id="ARBA00022515"/>
    </source>
</evidence>
<dbReference type="PANTHER" id="PTHR30313">
    <property type="entry name" value="DNA PRIMASE"/>
    <property type="match status" value="1"/>
</dbReference>
<feature type="domain" description="Toprim" evidence="13">
    <location>
        <begin position="258"/>
        <end position="337"/>
    </location>
</feature>